<dbReference type="EMBL" id="CP139558">
    <property type="protein sequence ID" value="WPU95498.1"/>
    <property type="molecule type" value="Genomic_DNA"/>
</dbReference>
<accession>A0ABZ0TTK7</accession>
<sequence>MTKVIFKTDDIYSNVLDSSTGEVVSYLETSVYADGTPMDDSKCDGVLFKKLVDGTYIRRAINKNEILQKTLDNIRGSSNAEVEVYNYIASKDSEQEIMWKFDPADTTSVDDGIHIIITNTGKRLKRVSSVNIGDYHNDSDIEYIDSPNLLDPGNVLPNTGIFSGGVGANYPTPAAGYICVNDPIPVEPGEYYTKSFQTYDAPIFGYDANGVFVGVITPVKTTTARTILIDDDSTIRGVRFVIAVIEGTWSRVNTCQFVKGQVLPELVIPYRGVSKFEVKEKTFTDDDYTPNGTEETEPTIEGFVESYSLDKQAFTNGVFKGLERTAANIGFHSFSFGDRAVALKDYGVAFGKYTAAGRYAFTAGIDNNAEGDGSFTGGMRNAASEGAATTFGKQSNATGDGAFAAGENARANKRRAANFGYNTLSIAETAFTANDGNITESYAGATFGKGNINRSARCFVAGSYNDPILTEPDIEDSQTSDKPLFIIGNGTDGRNRKNAAVLYANGDLNLEAIVLKSPNGSKYRISVDDSGTLKTTLIS</sequence>
<keyword evidence="2" id="KW-1185">Reference proteome</keyword>
<dbReference type="SUPFAM" id="SSF101967">
    <property type="entry name" value="Adhesin YadA, collagen-binding domain"/>
    <property type="match status" value="1"/>
</dbReference>
<name>A0ABZ0TTK7_9SPHI</name>
<evidence type="ECO:0000313" key="1">
    <source>
        <dbReference type="EMBL" id="WPU95498.1"/>
    </source>
</evidence>
<evidence type="ECO:0008006" key="3">
    <source>
        <dbReference type="Google" id="ProtNLM"/>
    </source>
</evidence>
<organism evidence="1 2">
    <name type="scientific">Mucilaginibacter sabulilitoris</name>
    <dbReference type="NCBI Taxonomy" id="1173583"/>
    <lineage>
        <taxon>Bacteria</taxon>
        <taxon>Pseudomonadati</taxon>
        <taxon>Bacteroidota</taxon>
        <taxon>Sphingobacteriia</taxon>
        <taxon>Sphingobacteriales</taxon>
        <taxon>Sphingobacteriaceae</taxon>
        <taxon>Mucilaginibacter</taxon>
    </lineage>
</organism>
<dbReference type="InterPro" id="IPR011049">
    <property type="entry name" value="Serralysin-like_metalloprot_C"/>
</dbReference>
<dbReference type="Proteomes" id="UP001324380">
    <property type="component" value="Chromosome"/>
</dbReference>
<evidence type="ECO:0000313" key="2">
    <source>
        <dbReference type="Proteomes" id="UP001324380"/>
    </source>
</evidence>
<proteinExistence type="predicted"/>
<dbReference type="RefSeq" id="WP_321564608.1">
    <property type="nucleotide sequence ID" value="NZ_CP139558.1"/>
</dbReference>
<reference evidence="1 2" key="1">
    <citation type="submission" date="2023-11" db="EMBL/GenBank/DDBJ databases">
        <title>Analysis of the Genomes of Mucilaginibacter gossypii cycad 4 and M. sabulilitoris SNA2: microbes with the potential for plant growth promotion.</title>
        <authorList>
            <person name="Hirsch A.M."/>
            <person name="Humm E."/>
            <person name="Rubbi M."/>
            <person name="Del Vecchio G."/>
            <person name="Ha S.M."/>
            <person name="Pellegrini M."/>
            <person name="Gunsalus R.P."/>
        </authorList>
    </citation>
    <scope>NUCLEOTIDE SEQUENCE [LARGE SCALE GENOMIC DNA]</scope>
    <source>
        <strain evidence="1 2">SNA2</strain>
    </source>
</reference>
<gene>
    <name evidence="1" type="ORF">SNE25_08175</name>
</gene>
<protein>
    <recommendedName>
        <fullName evidence="3">Trimeric autotransporter adhesin YadA-like head domain-containing protein</fullName>
    </recommendedName>
</protein>
<dbReference type="Gene3D" id="2.150.10.10">
    <property type="entry name" value="Serralysin-like metalloprotease, C-terminal"/>
    <property type="match status" value="1"/>
</dbReference>